<dbReference type="UniPathway" id="UPA00143"/>
<name>A0A835I5U5_9MAGN</name>
<sequence>MSNTSKLTVAKLVDGYLPEIARDPNLPLSKFIDLAEMVSGFSRPSHDGLYRAIDMFLKLTTVACMHAVQNERLPLRVVVQVLLFEQVRAATSPRSSTLDIPGNLRALLP</sequence>
<dbReference type="OrthoDB" id="624345at2759"/>
<proteinExistence type="inferred from homology"/>
<accession>A0A835I5U5</accession>
<dbReference type="PROSITE" id="PS51649">
    <property type="entry name" value="NPH3"/>
    <property type="match status" value="1"/>
</dbReference>
<reference evidence="4 5" key="1">
    <citation type="submission" date="2020-10" db="EMBL/GenBank/DDBJ databases">
        <title>The Coptis chinensis genome and diversification of protoberbering-type alkaloids.</title>
        <authorList>
            <person name="Wang B."/>
            <person name="Shu S."/>
            <person name="Song C."/>
            <person name="Liu Y."/>
        </authorList>
    </citation>
    <scope>NUCLEOTIDE SEQUENCE [LARGE SCALE GENOMIC DNA]</scope>
    <source>
        <strain evidence="4">HL-2020</strain>
        <tissue evidence="4">Leaf</tissue>
    </source>
</reference>
<evidence type="ECO:0000313" key="5">
    <source>
        <dbReference type="Proteomes" id="UP000631114"/>
    </source>
</evidence>
<evidence type="ECO:0000259" key="3">
    <source>
        <dbReference type="PROSITE" id="PS51649"/>
    </source>
</evidence>
<dbReference type="PANTHER" id="PTHR32370">
    <property type="entry name" value="OS12G0117600 PROTEIN"/>
    <property type="match status" value="1"/>
</dbReference>
<dbReference type="InterPro" id="IPR043454">
    <property type="entry name" value="NPH3/RPT2-like"/>
</dbReference>
<evidence type="ECO:0000256" key="2">
    <source>
        <dbReference type="PROSITE-ProRule" id="PRU00982"/>
    </source>
</evidence>
<gene>
    <name evidence="4" type="ORF">IFM89_005579</name>
</gene>
<comment type="similarity">
    <text evidence="2">Belongs to the NPH3 family.</text>
</comment>
<dbReference type="Proteomes" id="UP000631114">
    <property type="component" value="Unassembled WGS sequence"/>
</dbReference>
<keyword evidence="5" id="KW-1185">Reference proteome</keyword>
<dbReference type="InterPro" id="IPR027356">
    <property type="entry name" value="NPH3_dom"/>
</dbReference>
<evidence type="ECO:0000256" key="1">
    <source>
        <dbReference type="ARBA" id="ARBA00022786"/>
    </source>
</evidence>
<dbReference type="AlphaFoldDB" id="A0A835I5U5"/>
<comment type="caution">
    <text evidence="4">The sequence shown here is derived from an EMBL/GenBank/DDBJ whole genome shotgun (WGS) entry which is preliminary data.</text>
</comment>
<dbReference type="GO" id="GO:0016567">
    <property type="term" value="P:protein ubiquitination"/>
    <property type="evidence" value="ECO:0007669"/>
    <property type="project" value="UniProtKB-UniPathway"/>
</dbReference>
<protein>
    <recommendedName>
        <fullName evidence="3">NPH3 domain-containing protein</fullName>
    </recommendedName>
</protein>
<keyword evidence="1" id="KW-0833">Ubl conjugation pathway</keyword>
<dbReference type="Pfam" id="PF03000">
    <property type="entry name" value="NPH3"/>
    <property type="match status" value="1"/>
</dbReference>
<dbReference type="EMBL" id="JADFTS010000003">
    <property type="protein sequence ID" value="KAF9613100.1"/>
    <property type="molecule type" value="Genomic_DNA"/>
</dbReference>
<feature type="domain" description="NPH3" evidence="3">
    <location>
        <begin position="1"/>
        <end position="109"/>
    </location>
</feature>
<evidence type="ECO:0000313" key="4">
    <source>
        <dbReference type="EMBL" id="KAF9613100.1"/>
    </source>
</evidence>
<organism evidence="4 5">
    <name type="scientific">Coptis chinensis</name>
    <dbReference type="NCBI Taxonomy" id="261450"/>
    <lineage>
        <taxon>Eukaryota</taxon>
        <taxon>Viridiplantae</taxon>
        <taxon>Streptophyta</taxon>
        <taxon>Embryophyta</taxon>
        <taxon>Tracheophyta</taxon>
        <taxon>Spermatophyta</taxon>
        <taxon>Magnoliopsida</taxon>
        <taxon>Ranunculales</taxon>
        <taxon>Ranunculaceae</taxon>
        <taxon>Coptidoideae</taxon>
        <taxon>Coptis</taxon>
    </lineage>
</organism>